<dbReference type="Proteomes" id="UP000632125">
    <property type="component" value="Unassembled WGS sequence"/>
</dbReference>
<feature type="transmembrane region" description="Helical" evidence="7">
    <location>
        <begin position="157"/>
        <end position="178"/>
    </location>
</feature>
<dbReference type="RefSeq" id="WP_190867301.1">
    <property type="nucleotide sequence ID" value="NZ_JACXIY010000050.1"/>
</dbReference>
<proteinExistence type="inferred from homology"/>
<dbReference type="GO" id="GO:0055085">
    <property type="term" value="P:transmembrane transport"/>
    <property type="evidence" value="ECO:0007669"/>
    <property type="project" value="InterPro"/>
</dbReference>
<evidence type="ECO:0000256" key="4">
    <source>
        <dbReference type="ARBA" id="ARBA00022692"/>
    </source>
</evidence>
<keyword evidence="3" id="KW-1003">Cell membrane</keyword>
<evidence type="ECO:0000313" key="10">
    <source>
        <dbReference type="Proteomes" id="UP000632125"/>
    </source>
</evidence>
<dbReference type="CDD" id="cd06261">
    <property type="entry name" value="TM_PBP2"/>
    <property type="match status" value="1"/>
</dbReference>
<evidence type="ECO:0000313" key="9">
    <source>
        <dbReference type="EMBL" id="MBD2872531.1"/>
    </source>
</evidence>
<evidence type="ECO:0000256" key="2">
    <source>
        <dbReference type="ARBA" id="ARBA00022448"/>
    </source>
</evidence>
<dbReference type="PROSITE" id="PS50928">
    <property type="entry name" value="ABC_TM1"/>
    <property type="match status" value="1"/>
</dbReference>
<evidence type="ECO:0000256" key="7">
    <source>
        <dbReference type="RuleBase" id="RU363032"/>
    </source>
</evidence>
<keyword evidence="2 7" id="KW-0813">Transport</keyword>
<evidence type="ECO:0000259" key="8">
    <source>
        <dbReference type="PROSITE" id="PS50928"/>
    </source>
</evidence>
<name>A0A927CVE2_9BACL</name>
<accession>A0A927CVE2</accession>
<dbReference type="SUPFAM" id="SSF161098">
    <property type="entry name" value="MetI-like"/>
    <property type="match status" value="1"/>
</dbReference>
<feature type="transmembrane region" description="Helical" evidence="7">
    <location>
        <begin position="257"/>
        <end position="278"/>
    </location>
</feature>
<evidence type="ECO:0000256" key="3">
    <source>
        <dbReference type="ARBA" id="ARBA00022475"/>
    </source>
</evidence>
<dbReference type="PANTHER" id="PTHR43744:SF8">
    <property type="entry name" value="SN-GLYCEROL-3-PHOSPHATE TRANSPORT SYSTEM PERMEASE PROTEIN UGPE"/>
    <property type="match status" value="1"/>
</dbReference>
<dbReference type="InterPro" id="IPR000515">
    <property type="entry name" value="MetI-like"/>
</dbReference>
<feature type="transmembrane region" description="Helical" evidence="7">
    <location>
        <begin position="199"/>
        <end position="220"/>
    </location>
</feature>
<feature type="transmembrane region" description="Helical" evidence="7">
    <location>
        <begin position="123"/>
        <end position="145"/>
    </location>
</feature>
<evidence type="ECO:0000256" key="6">
    <source>
        <dbReference type="ARBA" id="ARBA00023136"/>
    </source>
</evidence>
<dbReference type="Gene3D" id="1.10.3720.10">
    <property type="entry name" value="MetI-like"/>
    <property type="match status" value="1"/>
</dbReference>
<reference evidence="9" key="1">
    <citation type="submission" date="2020-09" db="EMBL/GenBank/DDBJ databases">
        <title>A novel bacterium of genus Paenibacillus, isolated from South China Sea.</title>
        <authorList>
            <person name="Huang H."/>
            <person name="Mo K."/>
            <person name="Hu Y."/>
        </authorList>
    </citation>
    <scope>NUCLEOTIDE SEQUENCE</scope>
    <source>
        <strain evidence="9">IB182493</strain>
    </source>
</reference>
<feature type="transmembrane region" description="Helical" evidence="7">
    <location>
        <begin position="21"/>
        <end position="46"/>
    </location>
</feature>
<dbReference type="PANTHER" id="PTHR43744">
    <property type="entry name" value="ABC TRANSPORTER PERMEASE PROTEIN MG189-RELATED-RELATED"/>
    <property type="match status" value="1"/>
</dbReference>
<keyword evidence="4 7" id="KW-0812">Transmembrane</keyword>
<protein>
    <submittedName>
        <fullName evidence="9">Carbohydrate ABC transporter permease</fullName>
    </submittedName>
</protein>
<keyword evidence="10" id="KW-1185">Reference proteome</keyword>
<evidence type="ECO:0000256" key="5">
    <source>
        <dbReference type="ARBA" id="ARBA00022989"/>
    </source>
</evidence>
<evidence type="ECO:0000256" key="1">
    <source>
        <dbReference type="ARBA" id="ARBA00004651"/>
    </source>
</evidence>
<comment type="caution">
    <text evidence="9">The sequence shown here is derived from an EMBL/GenBank/DDBJ whole genome shotgun (WGS) entry which is preliminary data.</text>
</comment>
<dbReference type="GO" id="GO:0005886">
    <property type="term" value="C:plasma membrane"/>
    <property type="evidence" value="ECO:0007669"/>
    <property type="project" value="UniProtKB-SubCell"/>
</dbReference>
<keyword evidence="5 7" id="KW-1133">Transmembrane helix</keyword>
<feature type="domain" description="ABC transmembrane type-1" evidence="8">
    <location>
        <begin position="88"/>
        <end position="278"/>
    </location>
</feature>
<dbReference type="AlphaFoldDB" id="A0A927CVE2"/>
<dbReference type="EMBL" id="JACXIY010000050">
    <property type="protein sequence ID" value="MBD2872531.1"/>
    <property type="molecule type" value="Genomic_DNA"/>
</dbReference>
<dbReference type="Pfam" id="PF00528">
    <property type="entry name" value="BPD_transp_1"/>
    <property type="match status" value="1"/>
</dbReference>
<feature type="transmembrane region" description="Helical" evidence="7">
    <location>
        <begin position="87"/>
        <end position="111"/>
    </location>
</feature>
<sequence>MGAKAQTAKRRYYKGLAFQEGLRKTVVAILLIGGSVIILSPIWWMISTSLKPMEEIMQYPPTFFPKEIHWDNYVRAWTSPAAHFSRWLMNTALITVCVVLASVFSNAFIAYGFAKIKFPGRSFLFAVVLATMMIPGFVTMIPQYILFAKLGWMNTYWPLIVPSLFGSAFFIFLLRQFFMSIPNELIDAAKIDGANHFYIWLRLMVPLIKPAVATIAIFSFNGAWNDFLGPLLYVNDEKMYTLQIGLQTFKGTEATQWHYLMAASLMVLLPVIALFMFFQRYFIEGMNLTAGTKG</sequence>
<comment type="similarity">
    <text evidence="7">Belongs to the binding-protein-dependent transport system permease family.</text>
</comment>
<organism evidence="9 10">
    <name type="scientific">Paenibacillus arenilitoris</name>
    <dbReference type="NCBI Taxonomy" id="2772299"/>
    <lineage>
        <taxon>Bacteria</taxon>
        <taxon>Bacillati</taxon>
        <taxon>Bacillota</taxon>
        <taxon>Bacilli</taxon>
        <taxon>Bacillales</taxon>
        <taxon>Paenibacillaceae</taxon>
        <taxon>Paenibacillus</taxon>
    </lineage>
</organism>
<dbReference type="InterPro" id="IPR035906">
    <property type="entry name" value="MetI-like_sf"/>
</dbReference>
<keyword evidence="6 7" id="KW-0472">Membrane</keyword>
<comment type="subcellular location">
    <subcellularLocation>
        <location evidence="1 7">Cell membrane</location>
        <topology evidence="1 7">Multi-pass membrane protein</topology>
    </subcellularLocation>
</comment>
<gene>
    <name evidence="9" type="ORF">IDH41_28520</name>
</gene>